<dbReference type="InterPro" id="IPR001296">
    <property type="entry name" value="Glyco_trans_1"/>
</dbReference>
<name>A0A316MD55_9CLOT</name>
<dbReference type="SUPFAM" id="SSF53756">
    <property type="entry name" value="UDP-Glycosyltransferase/glycogen phosphorylase"/>
    <property type="match status" value="1"/>
</dbReference>
<dbReference type="AlphaFoldDB" id="A0A316MD55"/>
<organism evidence="3 4">
    <name type="scientific">Clostridium cadaveris</name>
    <dbReference type="NCBI Taxonomy" id="1529"/>
    <lineage>
        <taxon>Bacteria</taxon>
        <taxon>Bacillati</taxon>
        <taxon>Bacillota</taxon>
        <taxon>Clostridia</taxon>
        <taxon>Eubacteriales</taxon>
        <taxon>Clostridiaceae</taxon>
        <taxon>Clostridium</taxon>
    </lineage>
</organism>
<dbReference type="Pfam" id="PF13439">
    <property type="entry name" value="Glyco_transf_4"/>
    <property type="match status" value="1"/>
</dbReference>
<feature type="domain" description="Glycosyl transferase family 1" evidence="1">
    <location>
        <begin position="221"/>
        <end position="379"/>
    </location>
</feature>
<dbReference type="PANTHER" id="PTHR12526">
    <property type="entry name" value="GLYCOSYLTRANSFERASE"/>
    <property type="match status" value="1"/>
</dbReference>
<comment type="caution">
    <text evidence="3">The sequence shown here is derived from an EMBL/GenBank/DDBJ whole genome shotgun (WGS) entry which is preliminary data.</text>
</comment>
<proteinExistence type="predicted"/>
<dbReference type="Proteomes" id="UP000246114">
    <property type="component" value="Unassembled WGS sequence"/>
</dbReference>
<dbReference type="Pfam" id="PF00534">
    <property type="entry name" value="Glycos_transf_1"/>
    <property type="match status" value="1"/>
</dbReference>
<keyword evidence="3" id="KW-0808">Transferase</keyword>
<evidence type="ECO:0000313" key="4">
    <source>
        <dbReference type="Proteomes" id="UP000246114"/>
    </source>
</evidence>
<dbReference type="InterPro" id="IPR028098">
    <property type="entry name" value="Glyco_trans_4-like_N"/>
</dbReference>
<protein>
    <submittedName>
        <fullName evidence="3">Glycosyltransferase WbuB</fullName>
    </submittedName>
</protein>
<feature type="domain" description="Glycosyltransferase subfamily 4-like N-terminal" evidence="2">
    <location>
        <begin position="17"/>
        <end position="188"/>
    </location>
</feature>
<dbReference type="GO" id="GO:0016757">
    <property type="term" value="F:glycosyltransferase activity"/>
    <property type="evidence" value="ECO:0007669"/>
    <property type="project" value="InterPro"/>
</dbReference>
<dbReference type="EMBL" id="QAMZ01000002">
    <property type="protein sequence ID" value="PWL55881.1"/>
    <property type="molecule type" value="Genomic_DNA"/>
</dbReference>
<evidence type="ECO:0000259" key="1">
    <source>
        <dbReference type="Pfam" id="PF00534"/>
    </source>
</evidence>
<accession>A0A316MD55</accession>
<evidence type="ECO:0000313" key="3">
    <source>
        <dbReference type="EMBL" id="PWL55881.1"/>
    </source>
</evidence>
<dbReference type="Gene3D" id="3.40.50.2000">
    <property type="entry name" value="Glycogen Phosphorylase B"/>
    <property type="match status" value="2"/>
</dbReference>
<dbReference type="CDD" id="cd03794">
    <property type="entry name" value="GT4_WbuB-like"/>
    <property type="match status" value="1"/>
</dbReference>
<dbReference type="PANTHER" id="PTHR12526:SF609">
    <property type="entry name" value="LIPOPOLYSACCHARIDE BIOSYNTHESIS PROTEIN"/>
    <property type="match status" value="1"/>
</dbReference>
<gene>
    <name evidence="3" type="ORF">DBY38_00135</name>
</gene>
<reference evidence="3 4" key="1">
    <citation type="submission" date="2018-03" db="EMBL/GenBank/DDBJ databases">
        <title>The uncultured portion of the human microbiome is neutrally assembled.</title>
        <authorList>
            <person name="Jeraldo P."/>
            <person name="Boardman L."/>
            <person name="White B.A."/>
            <person name="Nelson H."/>
            <person name="Goldenfeld N."/>
            <person name="Chia N."/>
        </authorList>
    </citation>
    <scope>NUCLEOTIDE SEQUENCE [LARGE SCALE GENOMIC DNA]</scope>
    <source>
        <strain evidence="3">CIM:MAG 903</strain>
    </source>
</reference>
<evidence type="ECO:0000259" key="2">
    <source>
        <dbReference type="Pfam" id="PF13439"/>
    </source>
</evidence>
<sequence length="403" mass="45836">MKILVVCQYYYPEPFRITDICESLVQRGHDVTVLTGLPNYPEGVVLQEYCHGNKREEILNGIKIIRCFEIGRGNGKVKLFLNYFSYALSATLKALFIKEEFDVVLVNQLSPVMMGIPAMAYKKKHKKKILFYCLDLWPDSLAAGGIKENSLIYKIFYKISKWIYKSADVILVTSSMFEEYFKNILQINTVNIKHLPQYAEDLFVQKDENSAKEIVAATENKVYNFVFAGNIGDIQSVETIIKSANELKVIENISFHIVGDGSKLEECKKLTEELKLQNIKYYGRRPVEDMPQFYDMADAMLITLKDNKALSYTLPGKVQSYMAAGKPIIGAINGETRCVISEAACGLSCEAEDYKALADLIKKFCESNAKEQMATNAKKFYFDNYSKDKFMSILEKSLKDLEA</sequence>